<protein>
    <submittedName>
        <fullName evidence="1">Uncharacterized protein</fullName>
    </submittedName>
</protein>
<evidence type="ECO:0000313" key="1">
    <source>
        <dbReference type="EMBL" id="CAA9545451.1"/>
    </source>
</evidence>
<dbReference type="AlphaFoldDB" id="A0A6J4UDI0"/>
<proteinExistence type="predicted"/>
<organism evidence="1">
    <name type="scientific">uncultured Thermomicrobiales bacterium</name>
    <dbReference type="NCBI Taxonomy" id="1645740"/>
    <lineage>
        <taxon>Bacteria</taxon>
        <taxon>Pseudomonadati</taxon>
        <taxon>Thermomicrobiota</taxon>
        <taxon>Thermomicrobia</taxon>
        <taxon>Thermomicrobiales</taxon>
        <taxon>environmental samples</taxon>
    </lineage>
</organism>
<name>A0A6J4UDI0_9BACT</name>
<gene>
    <name evidence="1" type="ORF">AVDCRST_MAG43-545</name>
</gene>
<reference evidence="1" key="1">
    <citation type="submission" date="2020-02" db="EMBL/GenBank/DDBJ databases">
        <authorList>
            <person name="Meier V. D."/>
        </authorList>
    </citation>
    <scope>NUCLEOTIDE SEQUENCE</scope>
    <source>
        <strain evidence="1">AVDCRST_MAG43</strain>
    </source>
</reference>
<accession>A0A6J4UDI0</accession>
<sequence>MALPDLAGASAWGLPLASRGVKETSNLFFRCSVWRVSINESR</sequence>
<dbReference type="EMBL" id="CADCWI010000028">
    <property type="protein sequence ID" value="CAA9545451.1"/>
    <property type="molecule type" value="Genomic_DNA"/>
</dbReference>